<keyword evidence="3" id="KW-1185">Reference proteome</keyword>
<sequence>MRSVCKMLGLLAASWLAIHCCAVPAQAISLPVTGEVKNSAETFTGTAVVALSGDGSIDLLTSRGVTCQGVFGYVTRKEGRGTVMCQDGRKGYFQFVSAGFSGTGAGKIDDENFEFRIGN</sequence>
<dbReference type="OrthoDB" id="5457464at2"/>
<feature type="chain" id="PRO_5028865347" evidence="1">
    <location>
        <begin position="28"/>
        <end position="119"/>
    </location>
</feature>
<evidence type="ECO:0000256" key="1">
    <source>
        <dbReference type="SAM" id="SignalP"/>
    </source>
</evidence>
<proteinExistence type="predicted"/>
<evidence type="ECO:0000313" key="3">
    <source>
        <dbReference type="Proteomes" id="UP000482487"/>
    </source>
</evidence>
<gene>
    <name evidence="2" type="ORF">GTA51_10230</name>
</gene>
<feature type="signal peptide" evidence="1">
    <location>
        <begin position="1"/>
        <end position="27"/>
    </location>
</feature>
<dbReference type="EMBL" id="WVUD01000015">
    <property type="protein sequence ID" value="MYL83501.1"/>
    <property type="molecule type" value="Genomic_DNA"/>
</dbReference>
<comment type="caution">
    <text evidence="2">The sequence shown here is derived from an EMBL/GenBank/DDBJ whole genome shotgun (WGS) entry which is preliminary data.</text>
</comment>
<protein>
    <submittedName>
        <fullName evidence="2">Uncharacterized protein</fullName>
    </submittedName>
</protein>
<organism evidence="2 3">
    <name type="scientific">Solidesulfovibrio aerotolerans</name>
    <dbReference type="NCBI Taxonomy" id="295255"/>
    <lineage>
        <taxon>Bacteria</taxon>
        <taxon>Pseudomonadati</taxon>
        <taxon>Thermodesulfobacteriota</taxon>
        <taxon>Desulfovibrionia</taxon>
        <taxon>Desulfovibrionales</taxon>
        <taxon>Desulfovibrionaceae</taxon>
        <taxon>Solidesulfovibrio</taxon>
    </lineage>
</organism>
<dbReference type="Proteomes" id="UP000482487">
    <property type="component" value="Unassembled WGS sequence"/>
</dbReference>
<name>A0A7C9IL25_9BACT</name>
<accession>A0A7C9IL25</accession>
<reference evidence="2 3" key="1">
    <citation type="submission" date="2020-01" db="EMBL/GenBank/DDBJ databases">
        <title>Genome sequence of Desulfovibrio aerotolerans DSM 16695(T).</title>
        <authorList>
            <person name="Karnachuk O."/>
            <person name="Avakyan M."/>
            <person name="Mardanov A."/>
            <person name="Kadnikov V."/>
            <person name="Ravin N."/>
        </authorList>
    </citation>
    <scope>NUCLEOTIDE SEQUENCE [LARGE SCALE GENOMIC DNA]</scope>
    <source>
        <strain evidence="2 3">DSM 16695</strain>
    </source>
</reference>
<dbReference type="RefSeq" id="WP_160960822.1">
    <property type="nucleotide sequence ID" value="NZ_WVUD01000015.1"/>
</dbReference>
<dbReference type="AlphaFoldDB" id="A0A7C9IL25"/>
<keyword evidence="1" id="KW-0732">Signal</keyword>
<evidence type="ECO:0000313" key="2">
    <source>
        <dbReference type="EMBL" id="MYL83501.1"/>
    </source>
</evidence>